<dbReference type="AlphaFoldDB" id="A0A645GXL6"/>
<name>A0A645GXL6_9ZZZZ</name>
<dbReference type="EMBL" id="VSSQ01082521">
    <property type="protein sequence ID" value="MPN31120.1"/>
    <property type="molecule type" value="Genomic_DNA"/>
</dbReference>
<proteinExistence type="predicted"/>
<sequence length="110" mass="12984">MGIRVEHYALRAHFPHGIQYIRRGLCGYLDDLVLVVFLDSYEDHEYLLHTAFVRVLGYLFRHRRSLLGLEFHRVRVDIQCSHDTRSFFGCPSPMTVAYQGRALRRGYKKV</sequence>
<protein>
    <submittedName>
        <fullName evidence="1">Uncharacterized protein</fullName>
    </submittedName>
</protein>
<evidence type="ECO:0000313" key="1">
    <source>
        <dbReference type="EMBL" id="MPN31120.1"/>
    </source>
</evidence>
<accession>A0A645GXL6</accession>
<gene>
    <name evidence="1" type="ORF">SDC9_178594</name>
</gene>
<organism evidence="1">
    <name type="scientific">bioreactor metagenome</name>
    <dbReference type="NCBI Taxonomy" id="1076179"/>
    <lineage>
        <taxon>unclassified sequences</taxon>
        <taxon>metagenomes</taxon>
        <taxon>ecological metagenomes</taxon>
    </lineage>
</organism>
<reference evidence="1" key="1">
    <citation type="submission" date="2019-08" db="EMBL/GenBank/DDBJ databases">
        <authorList>
            <person name="Kucharzyk K."/>
            <person name="Murdoch R.W."/>
            <person name="Higgins S."/>
            <person name="Loffler F."/>
        </authorList>
    </citation>
    <scope>NUCLEOTIDE SEQUENCE</scope>
</reference>
<comment type="caution">
    <text evidence="1">The sequence shown here is derived from an EMBL/GenBank/DDBJ whole genome shotgun (WGS) entry which is preliminary data.</text>
</comment>